<protein>
    <submittedName>
        <fullName evidence="2">Uncharacterized protein</fullName>
    </submittedName>
</protein>
<feature type="compositionally biased region" description="Basic and acidic residues" evidence="1">
    <location>
        <begin position="20"/>
        <end position="41"/>
    </location>
</feature>
<feature type="compositionally biased region" description="Basic and acidic residues" evidence="1">
    <location>
        <begin position="1"/>
        <end position="11"/>
    </location>
</feature>
<gene>
    <name evidence="2" type="ORF">P7K49_018827</name>
</gene>
<feature type="compositionally biased region" description="Basic and acidic residues" evidence="1">
    <location>
        <begin position="74"/>
        <end position="91"/>
    </location>
</feature>
<comment type="caution">
    <text evidence="2">The sequence shown here is derived from an EMBL/GenBank/DDBJ whole genome shotgun (WGS) entry which is preliminary data.</text>
</comment>
<feature type="region of interest" description="Disordered" evidence="1">
    <location>
        <begin position="1"/>
        <end position="179"/>
    </location>
</feature>
<evidence type="ECO:0000256" key="1">
    <source>
        <dbReference type="SAM" id="MobiDB-lite"/>
    </source>
</evidence>
<name>A0ABQ9V6V2_SAGOE</name>
<reference evidence="2 3" key="1">
    <citation type="submission" date="2023-05" db="EMBL/GenBank/DDBJ databases">
        <title>B98-5 Cell Line De Novo Hybrid Assembly: An Optical Mapping Approach.</title>
        <authorList>
            <person name="Kananen K."/>
            <person name="Auerbach J.A."/>
            <person name="Kautto E."/>
            <person name="Blachly J.S."/>
        </authorList>
    </citation>
    <scope>NUCLEOTIDE SEQUENCE [LARGE SCALE GENOMIC DNA]</scope>
    <source>
        <strain evidence="2">B95-8</strain>
        <tissue evidence="2">Cell line</tissue>
    </source>
</reference>
<evidence type="ECO:0000313" key="3">
    <source>
        <dbReference type="Proteomes" id="UP001266305"/>
    </source>
</evidence>
<dbReference type="EMBL" id="JASSZA010000008">
    <property type="protein sequence ID" value="KAK2104971.1"/>
    <property type="molecule type" value="Genomic_DNA"/>
</dbReference>
<dbReference type="Proteomes" id="UP001266305">
    <property type="component" value="Unassembled WGS sequence"/>
</dbReference>
<proteinExistence type="predicted"/>
<feature type="compositionally biased region" description="Basic and acidic residues" evidence="1">
    <location>
        <begin position="120"/>
        <end position="132"/>
    </location>
</feature>
<accession>A0ABQ9V6V2</accession>
<feature type="compositionally biased region" description="Basic and acidic residues" evidence="1">
    <location>
        <begin position="145"/>
        <end position="167"/>
    </location>
</feature>
<keyword evidence="3" id="KW-1185">Reference proteome</keyword>
<sequence>MPKDKAREKTETWSLSAAAADRKSEKDRWDRRDAERGHRAGAEAAAAAPEESHAPRPMALQEAAASGEPGRGLDTNREEEKNTQPERRMEELEAEFPEQEKELKGLRKQSEIPPQLLSERLCRREAPGGRERMKTRKTERKRPQRHLEVEANRFPELLDRKFNDPPEFRSGLPMLGTNS</sequence>
<organism evidence="2 3">
    <name type="scientific">Saguinus oedipus</name>
    <name type="common">Cotton-top tamarin</name>
    <name type="synonym">Oedipomidas oedipus</name>
    <dbReference type="NCBI Taxonomy" id="9490"/>
    <lineage>
        <taxon>Eukaryota</taxon>
        <taxon>Metazoa</taxon>
        <taxon>Chordata</taxon>
        <taxon>Craniata</taxon>
        <taxon>Vertebrata</taxon>
        <taxon>Euteleostomi</taxon>
        <taxon>Mammalia</taxon>
        <taxon>Eutheria</taxon>
        <taxon>Euarchontoglires</taxon>
        <taxon>Primates</taxon>
        <taxon>Haplorrhini</taxon>
        <taxon>Platyrrhini</taxon>
        <taxon>Cebidae</taxon>
        <taxon>Callitrichinae</taxon>
        <taxon>Saguinus</taxon>
    </lineage>
</organism>
<evidence type="ECO:0000313" key="2">
    <source>
        <dbReference type="EMBL" id="KAK2104971.1"/>
    </source>
</evidence>
<feature type="compositionally biased region" description="Basic residues" evidence="1">
    <location>
        <begin position="133"/>
        <end position="144"/>
    </location>
</feature>
<feature type="compositionally biased region" description="Basic and acidic residues" evidence="1">
    <location>
        <begin position="98"/>
        <end position="110"/>
    </location>
</feature>